<keyword evidence="3" id="KW-1185">Reference proteome</keyword>
<keyword evidence="1" id="KW-0472">Membrane</keyword>
<keyword evidence="1" id="KW-0812">Transmembrane</keyword>
<name>A0A4Y6Q326_PERCE</name>
<dbReference type="InterPro" id="IPR021776">
    <property type="entry name" value="ActD"/>
</dbReference>
<accession>A0A5B8YDK8</accession>
<reference evidence="2 3" key="1">
    <citation type="submission" date="2019-06" db="EMBL/GenBank/DDBJ databases">
        <title>Persicimonas caeni gen. nov., sp. nov., a predatory bacterium isolated from solar saltern.</title>
        <authorList>
            <person name="Wang S."/>
        </authorList>
    </citation>
    <scope>NUCLEOTIDE SEQUENCE [LARGE SCALE GENOMIC DNA]</scope>
    <source>
        <strain evidence="2 3">YN101</strain>
    </source>
</reference>
<feature type="transmembrane region" description="Helical" evidence="1">
    <location>
        <begin position="88"/>
        <end position="112"/>
    </location>
</feature>
<dbReference type="AlphaFoldDB" id="A0A4Y6Q326"/>
<dbReference type="EMBL" id="CP041186">
    <property type="protein sequence ID" value="QDG54850.1"/>
    <property type="molecule type" value="Genomic_DNA"/>
</dbReference>
<dbReference type="OrthoDB" id="9792475at2"/>
<dbReference type="PANTHER" id="PTHR40394">
    <property type="entry name" value="LIPOPROTEIN-RELATED"/>
    <property type="match status" value="1"/>
</dbReference>
<organism evidence="2 3">
    <name type="scientific">Persicimonas caeni</name>
    <dbReference type="NCBI Taxonomy" id="2292766"/>
    <lineage>
        <taxon>Bacteria</taxon>
        <taxon>Deltaproteobacteria</taxon>
        <taxon>Bradymonadales</taxon>
        <taxon>Bradymonadaceae</taxon>
        <taxon>Persicimonas</taxon>
    </lineage>
</organism>
<gene>
    <name evidence="2" type="ORF">FIV42_06725</name>
</gene>
<dbReference type="Pfam" id="PF11821">
    <property type="entry name" value="ActD"/>
    <property type="match status" value="1"/>
</dbReference>
<dbReference type="Proteomes" id="UP000315995">
    <property type="component" value="Chromosome"/>
</dbReference>
<protein>
    <submittedName>
        <fullName evidence="2">DUF3341 domain-containing protein</fullName>
    </submittedName>
</protein>
<evidence type="ECO:0000313" key="3">
    <source>
        <dbReference type="Proteomes" id="UP000315995"/>
    </source>
</evidence>
<keyword evidence="1" id="KW-1133">Transmembrane helix</keyword>
<sequence>MVEFDSPEALKDAARRVRDEGFEEVEAFTPMPVEGLDDILGHDDKWIAALVLAGALFGATLAFGMQTYSWVWDYPINIGGRPMFSWPSFIPITFELGVLFAALAGFLGMLLLNRLPKLHHPTFEVPGFDRVTSDRFFLMVSADDGRFDRHRTADFLDSLGGLAVSEVPS</sequence>
<evidence type="ECO:0000256" key="1">
    <source>
        <dbReference type="SAM" id="Phobius"/>
    </source>
</evidence>
<feature type="transmembrane region" description="Helical" evidence="1">
    <location>
        <begin position="46"/>
        <end position="68"/>
    </location>
</feature>
<proteinExistence type="predicted"/>
<accession>A0A4Y6Q326</accession>
<dbReference type="PANTHER" id="PTHR40394:SF2">
    <property type="entry name" value="QUINOL:CYTOCHROME C OXIDOREDUCTASE MEMBRANE PROTEIN"/>
    <property type="match status" value="1"/>
</dbReference>
<evidence type="ECO:0000313" key="2">
    <source>
        <dbReference type="EMBL" id="QDG54850.1"/>
    </source>
</evidence>